<accession>A0ABV3RZX1</accession>
<dbReference type="SUPFAM" id="SSF54523">
    <property type="entry name" value="Pili subunits"/>
    <property type="match status" value="1"/>
</dbReference>
<dbReference type="Pfam" id="PF07963">
    <property type="entry name" value="N_methyl"/>
    <property type="match status" value="1"/>
</dbReference>
<keyword evidence="1" id="KW-0812">Transmembrane</keyword>
<dbReference type="RefSeq" id="WP_367951339.1">
    <property type="nucleotide sequence ID" value="NZ_JBAKFG010000001.1"/>
</dbReference>
<evidence type="ECO:0000256" key="1">
    <source>
        <dbReference type="SAM" id="Phobius"/>
    </source>
</evidence>
<evidence type="ECO:0000313" key="3">
    <source>
        <dbReference type="Proteomes" id="UP001556636"/>
    </source>
</evidence>
<keyword evidence="1" id="KW-1133">Transmembrane helix</keyword>
<proteinExistence type="predicted"/>
<name>A0ABV3RZX1_9GAMM</name>
<comment type="caution">
    <text evidence="2">The sequence shown here is derived from an EMBL/GenBank/DDBJ whole genome shotgun (WGS) entry which is preliminary data.</text>
</comment>
<protein>
    <submittedName>
        <fullName evidence="2">Type II secretion system protein</fullName>
    </submittedName>
</protein>
<dbReference type="NCBIfam" id="TIGR02532">
    <property type="entry name" value="IV_pilin_GFxxxE"/>
    <property type="match status" value="1"/>
</dbReference>
<dbReference type="EMBL" id="JBAKFG010000001">
    <property type="protein sequence ID" value="MEX0372703.1"/>
    <property type="molecule type" value="Genomic_DNA"/>
</dbReference>
<dbReference type="Proteomes" id="UP001556636">
    <property type="component" value="Unassembled WGS sequence"/>
</dbReference>
<gene>
    <name evidence="2" type="ORF">V6X51_04550</name>
</gene>
<keyword evidence="3" id="KW-1185">Reference proteome</keyword>
<dbReference type="InterPro" id="IPR012902">
    <property type="entry name" value="N_methyl_site"/>
</dbReference>
<sequence length="153" mass="17037">MVVPRRNAQPRNTQRGITLIEMIITITVLGIIGGFISQPLLTLLQNQQTVTTQSDQAEEVEYALSRMAGDVRFAKTSIVCSGNSLSIGNPATTYRYDAGSNALFVDQRNPTRSEILVSNVTDFTCERVRTDLALFDLDLTVDNDHYNIRVLTR</sequence>
<reference evidence="2 3" key="1">
    <citation type="submission" date="2024-02" db="EMBL/GenBank/DDBJ databases">
        <title>New especies of Spiribacter isolated from saline water.</title>
        <authorList>
            <person name="Leon M.J."/>
            <person name="De La Haba R."/>
            <person name="Sanchez-Porro C."/>
            <person name="Ventosa A."/>
        </authorList>
    </citation>
    <scope>NUCLEOTIDE SEQUENCE [LARGE SCALE GENOMIC DNA]</scope>
    <source>
        <strain evidence="3">ag22IC6-196</strain>
    </source>
</reference>
<keyword evidence="1" id="KW-0472">Membrane</keyword>
<feature type="transmembrane region" description="Helical" evidence="1">
    <location>
        <begin position="16"/>
        <end position="36"/>
    </location>
</feature>
<organism evidence="2 3">
    <name type="scientific">Spiribacter roseus</name>
    <dbReference type="NCBI Taxonomy" id="1855875"/>
    <lineage>
        <taxon>Bacteria</taxon>
        <taxon>Pseudomonadati</taxon>
        <taxon>Pseudomonadota</taxon>
        <taxon>Gammaproteobacteria</taxon>
        <taxon>Chromatiales</taxon>
        <taxon>Ectothiorhodospiraceae</taxon>
        <taxon>Spiribacter</taxon>
    </lineage>
</organism>
<dbReference type="InterPro" id="IPR045584">
    <property type="entry name" value="Pilin-like"/>
</dbReference>
<dbReference type="PROSITE" id="PS00409">
    <property type="entry name" value="PROKAR_NTER_METHYL"/>
    <property type="match status" value="1"/>
</dbReference>
<evidence type="ECO:0000313" key="2">
    <source>
        <dbReference type="EMBL" id="MEX0372703.1"/>
    </source>
</evidence>